<evidence type="ECO:0000313" key="5">
    <source>
        <dbReference type="EMBL" id="KAB2333038.1"/>
    </source>
</evidence>
<comment type="function">
    <text evidence="4">Acts as an anti-CsrA protein, binds CsrA and prevents it from repressing translation of its target genes, one of which is flagellin. Binds to flagellin and participates in the assembly of the flagellum.</text>
</comment>
<evidence type="ECO:0000313" key="6">
    <source>
        <dbReference type="Proteomes" id="UP000441354"/>
    </source>
</evidence>
<dbReference type="Pfam" id="PF02623">
    <property type="entry name" value="FliW"/>
    <property type="match status" value="1"/>
</dbReference>
<keyword evidence="2 4" id="KW-1005">Bacterial flagellum biogenesis</keyword>
<protein>
    <recommendedName>
        <fullName evidence="4">Flagellar assembly factor FliW</fullName>
    </recommendedName>
</protein>
<keyword evidence="5" id="KW-0969">Cilium</keyword>
<gene>
    <name evidence="4 5" type="primary">fliW</name>
    <name evidence="5" type="ORF">F7732_11305</name>
</gene>
<proteinExistence type="inferred from homology"/>
<evidence type="ECO:0000256" key="3">
    <source>
        <dbReference type="ARBA" id="ARBA00022845"/>
    </source>
</evidence>
<name>A0A7V7RM81_9BACI</name>
<evidence type="ECO:0000256" key="2">
    <source>
        <dbReference type="ARBA" id="ARBA00022795"/>
    </source>
</evidence>
<dbReference type="EMBL" id="WBOT01000003">
    <property type="protein sequence ID" value="KAB2333038.1"/>
    <property type="molecule type" value="Genomic_DNA"/>
</dbReference>
<evidence type="ECO:0000256" key="4">
    <source>
        <dbReference type="HAMAP-Rule" id="MF_01185"/>
    </source>
</evidence>
<keyword evidence="5" id="KW-0966">Cell projection</keyword>
<dbReference type="OrthoDB" id="9801235at2"/>
<comment type="subunit">
    <text evidence="4">Interacts with translational regulator CsrA and flagellin(s).</text>
</comment>
<dbReference type="Proteomes" id="UP000441354">
    <property type="component" value="Unassembled WGS sequence"/>
</dbReference>
<dbReference type="GO" id="GO:0006417">
    <property type="term" value="P:regulation of translation"/>
    <property type="evidence" value="ECO:0007669"/>
    <property type="project" value="UniProtKB-KW"/>
</dbReference>
<dbReference type="GO" id="GO:0044780">
    <property type="term" value="P:bacterial-type flagellum assembly"/>
    <property type="evidence" value="ECO:0007669"/>
    <property type="project" value="UniProtKB-UniRule"/>
</dbReference>
<keyword evidence="3 4" id="KW-0810">Translation regulation</keyword>
<comment type="subcellular location">
    <subcellularLocation>
        <location evidence="4">Cytoplasm</location>
    </subcellularLocation>
</comment>
<comment type="similarity">
    <text evidence="4">Belongs to the FliW family.</text>
</comment>
<sequence>MKLATKYQGEQEINENQVIQFHSGIPGFQDETQFALLPFLEDMPYFILQSTQTAELAFVVVDPYPFFPDYQYELPEAIVDSLQIESPNDVATFVILTLKEPFSDSTANLKGPIVINVKKNEGKQLILNDVQYKTKHLLFSASTKEES</sequence>
<dbReference type="Gene3D" id="2.30.290.10">
    <property type="entry name" value="BH3618-like"/>
    <property type="match status" value="1"/>
</dbReference>
<keyword evidence="4" id="KW-0143">Chaperone</keyword>
<dbReference type="InterPro" id="IPR024046">
    <property type="entry name" value="Flagellar_assmbl_FliW_dom_sf"/>
</dbReference>
<reference evidence="5 6" key="1">
    <citation type="journal article" date="2014" name="Arch. Microbiol.">
        <title>Bacillus mesophilum sp. nov., strain IITR-54T, a novel 4-chlorobiphenyl dechlorinating bacterium.</title>
        <authorList>
            <person name="Manickam N."/>
            <person name="Singh N.K."/>
            <person name="Bajaj A."/>
            <person name="Kumar R.M."/>
            <person name="Kaur G."/>
            <person name="Kaur N."/>
            <person name="Bala M."/>
            <person name="Kumar A."/>
            <person name="Mayilraj S."/>
        </authorList>
    </citation>
    <scope>NUCLEOTIDE SEQUENCE [LARGE SCALE GENOMIC DNA]</scope>
    <source>
        <strain evidence="5 6">IITR-54</strain>
    </source>
</reference>
<dbReference type="PANTHER" id="PTHR39190">
    <property type="entry name" value="FLAGELLAR ASSEMBLY FACTOR FLIW"/>
    <property type="match status" value="1"/>
</dbReference>
<comment type="caution">
    <text evidence="5">The sequence shown here is derived from an EMBL/GenBank/DDBJ whole genome shotgun (WGS) entry which is preliminary data.</text>
</comment>
<dbReference type="PANTHER" id="PTHR39190:SF1">
    <property type="entry name" value="FLAGELLAR ASSEMBLY FACTOR FLIW"/>
    <property type="match status" value="1"/>
</dbReference>
<dbReference type="NCBIfam" id="NF009793">
    <property type="entry name" value="PRK13285.1-1"/>
    <property type="match status" value="1"/>
</dbReference>
<evidence type="ECO:0000256" key="1">
    <source>
        <dbReference type="ARBA" id="ARBA00022490"/>
    </source>
</evidence>
<keyword evidence="5" id="KW-0282">Flagellum</keyword>
<dbReference type="GO" id="GO:0005737">
    <property type="term" value="C:cytoplasm"/>
    <property type="evidence" value="ECO:0007669"/>
    <property type="project" value="UniProtKB-SubCell"/>
</dbReference>
<accession>A0A7V7RM81</accession>
<dbReference type="InterPro" id="IPR003775">
    <property type="entry name" value="Flagellar_assembly_factor_FliW"/>
</dbReference>
<keyword evidence="1 4" id="KW-0963">Cytoplasm</keyword>
<dbReference type="AlphaFoldDB" id="A0A7V7RM81"/>
<dbReference type="SUPFAM" id="SSF141457">
    <property type="entry name" value="BH3618-like"/>
    <property type="match status" value="1"/>
</dbReference>
<keyword evidence="6" id="KW-1185">Reference proteome</keyword>
<dbReference type="HAMAP" id="MF_01185">
    <property type="entry name" value="FliW"/>
    <property type="match status" value="1"/>
</dbReference>
<organism evidence="5 6">
    <name type="scientific">Bacillus mesophilum</name>
    <dbReference type="NCBI Taxonomy" id="1071718"/>
    <lineage>
        <taxon>Bacteria</taxon>
        <taxon>Bacillati</taxon>
        <taxon>Bacillota</taxon>
        <taxon>Bacilli</taxon>
        <taxon>Bacillales</taxon>
        <taxon>Bacillaceae</taxon>
        <taxon>Bacillus</taxon>
    </lineage>
</organism>